<gene>
    <name evidence="2" type="ORF">EUU22_08355</name>
</gene>
<sequence>MSTQVANTDSSTAADDPPATGVVPFQLTATNASSVPGSVYFNVFPPALTNIPATGQTITALVSPATTNSSPPVTMTWNGGPGALGLFALTDGADPARAEKTPVALGDTVAVAWANGAFTITPSPGGPAGVLTVTFAPGIPTGGSIGLVVGPAPILVPIPVSLSPLTLAPDLSPTVTVVFGTAFQLPVPDMSDESQAQTVTFKTDATSTSPMATASITVGLDNQIVETS</sequence>
<evidence type="ECO:0000313" key="3">
    <source>
        <dbReference type="Proteomes" id="UP000291088"/>
    </source>
</evidence>
<feature type="compositionally biased region" description="Polar residues" evidence="1">
    <location>
        <begin position="1"/>
        <end position="13"/>
    </location>
</feature>
<evidence type="ECO:0000313" key="2">
    <source>
        <dbReference type="EMBL" id="RYC15624.1"/>
    </source>
</evidence>
<reference evidence="2 3" key="1">
    <citation type="submission" date="2019-01" db="EMBL/GenBank/DDBJ databases">
        <authorList>
            <person name="Deng T."/>
        </authorList>
    </citation>
    <scope>NUCLEOTIDE SEQUENCE [LARGE SCALE GENOMIC DNA]</scope>
    <source>
        <strain evidence="2 3">F8825</strain>
    </source>
</reference>
<keyword evidence="3" id="KW-1185">Reference proteome</keyword>
<name>A0A4Q2TF10_9HYPH</name>
<dbReference type="Proteomes" id="UP000291088">
    <property type="component" value="Unassembled WGS sequence"/>
</dbReference>
<organism evidence="2 3">
    <name type="scientific">Ciceribacter ferrooxidans</name>
    <dbReference type="NCBI Taxonomy" id="2509717"/>
    <lineage>
        <taxon>Bacteria</taxon>
        <taxon>Pseudomonadati</taxon>
        <taxon>Pseudomonadota</taxon>
        <taxon>Alphaproteobacteria</taxon>
        <taxon>Hyphomicrobiales</taxon>
        <taxon>Rhizobiaceae</taxon>
        <taxon>Ciceribacter</taxon>
    </lineage>
</organism>
<comment type="caution">
    <text evidence="2">The sequence shown here is derived from an EMBL/GenBank/DDBJ whole genome shotgun (WGS) entry which is preliminary data.</text>
</comment>
<protein>
    <submittedName>
        <fullName evidence="2">Uncharacterized protein</fullName>
    </submittedName>
</protein>
<proteinExistence type="predicted"/>
<accession>A0A4Q2TF10</accession>
<evidence type="ECO:0000256" key="1">
    <source>
        <dbReference type="SAM" id="MobiDB-lite"/>
    </source>
</evidence>
<dbReference type="RefSeq" id="WP_129331565.1">
    <property type="nucleotide sequence ID" value="NZ_SDVB01000191.1"/>
</dbReference>
<dbReference type="AlphaFoldDB" id="A0A4Q2TF10"/>
<dbReference type="EMBL" id="SDVB01000191">
    <property type="protein sequence ID" value="RYC15624.1"/>
    <property type="molecule type" value="Genomic_DNA"/>
</dbReference>
<dbReference type="OrthoDB" id="8419243at2"/>
<feature type="region of interest" description="Disordered" evidence="1">
    <location>
        <begin position="1"/>
        <end position="20"/>
    </location>
</feature>